<accession>A0A8J5RLW4</accession>
<sequence>MMGGLKIPRAMVTLSLSIHRERKNSSSCLTRSPRTLHLTTYATTTCLLLVATTSTACLLLVTVTTTACLPLVVATAPTHLPLGITIAPSRLPLAVSIATTRLLLTALKRCLGLSGLYTAMTRSSLDIACSHYFTTTCAAAFDEAKICSSSRDVARLAARVRRMPTCVW</sequence>
<dbReference type="EMBL" id="JAAALK010000286">
    <property type="protein sequence ID" value="KAG8061475.1"/>
    <property type="molecule type" value="Genomic_DNA"/>
</dbReference>
<evidence type="ECO:0000313" key="2">
    <source>
        <dbReference type="Proteomes" id="UP000729402"/>
    </source>
</evidence>
<dbReference type="AlphaFoldDB" id="A0A8J5RLW4"/>
<organism evidence="1 2">
    <name type="scientific">Zizania palustris</name>
    <name type="common">Northern wild rice</name>
    <dbReference type="NCBI Taxonomy" id="103762"/>
    <lineage>
        <taxon>Eukaryota</taxon>
        <taxon>Viridiplantae</taxon>
        <taxon>Streptophyta</taxon>
        <taxon>Embryophyta</taxon>
        <taxon>Tracheophyta</taxon>
        <taxon>Spermatophyta</taxon>
        <taxon>Magnoliopsida</taxon>
        <taxon>Liliopsida</taxon>
        <taxon>Poales</taxon>
        <taxon>Poaceae</taxon>
        <taxon>BOP clade</taxon>
        <taxon>Oryzoideae</taxon>
        <taxon>Oryzeae</taxon>
        <taxon>Zizaniinae</taxon>
        <taxon>Zizania</taxon>
    </lineage>
</organism>
<keyword evidence="2" id="KW-1185">Reference proteome</keyword>
<gene>
    <name evidence="1" type="ORF">GUJ93_ZPchr0003g16564</name>
</gene>
<comment type="caution">
    <text evidence="1">The sequence shown here is derived from an EMBL/GenBank/DDBJ whole genome shotgun (WGS) entry which is preliminary data.</text>
</comment>
<name>A0A8J5RLW4_ZIZPA</name>
<dbReference type="Proteomes" id="UP000729402">
    <property type="component" value="Unassembled WGS sequence"/>
</dbReference>
<protein>
    <submittedName>
        <fullName evidence="1">Uncharacterized protein</fullName>
    </submittedName>
</protein>
<proteinExistence type="predicted"/>
<reference evidence="1" key="2">
    <citation type="submission" date="2021-02" db="EMBL/GenBank/DDBJ databases">
        <authorList>
            <person name="Kimball J.A."/>
            <person name="Haas M.W."/>
            <person name="Macchietto M."/>
            <person name="Kono T."/>
            <person name="Duquette J."/>
            <person name="Shao M."/>
        </authorList>
    </citation>
    <scope>NUCLEOTIDE SEQUENCE</scope>
    <source>
        <tissue evidence="1">Fresh leaf tissue</tissue>
    </source>
</reference>
<reference evidence="1" key="1">
    <citation type="journal article" date="2021" name="bioRxiv">
        <title>Whole Genome Assembly and Annotation of Northern Wild Rice, Zizania palustris L., Supports a Whole Genome Duplication in the Zizania Genus.</title>
        <authorList>
            <person name="Haas M."/>
            <person name="Kono T."/>
            <person name="Macchietto M."/>
            <person name="Millas R."/>
            <person name="McGilp L."/>
            <person name="Shao M."/>
            <person name="Duquette J."/>
            <person name="Hirsch C.N."/>
            <person name="Kimball J."/>
        </authorList>
    </citation>
    <scope>NUCLEOTIDE SEQUENCE</scope>
    <source>
        <tissue evidence="1">Fresh leaf tissue</tissue>
    </source>
</reference>
<evidence type="ECO:0000313" key="1">
    <source>
        <dbReference type="EMBL" id="KAG8061475.1"/>
    </source>
</evidence>